<gene>
    <name evidence="3" type="ORF">CRG98_043676</name>
</gene>
<feature type="region of interest" description="Disordered" evidence="1">
    <location>
        <begin position="110"/>
        <end position="140"/>
    </location>
</feature>
<feature type="region of interest" description="Disordered" evidence="1">
    <location>
        <begin position="341"/>
        <end position="365"/>
    </location>
</feature>
<dbReference type="EMBL" id="PGOL01005125">
    <property type="protein sequence ID" value="PKI35922.1"/>
    <property type="molecule type" value="Genomic_DNA"/>
</dbReference>
<evidence type="ECO:0000313" key="3">
    <source>
        <dbReference type="EMBL" id="PKI35922.1"/>
    </source>
</evidence>
<dbReference type="Pfam" id="PF26130">
    <property type="entry name" value="PB1-like"/>
    <property type="match status" value="1"/>
</dbReference>
<dbReference type="AlphaFoldDB" id="A0A2I0HW61"/>
<sequence>MDGFHDLNYYGYTLKMHHGRSFKEEGGELLYSGGEILRWDIDPDKVFITHMVKELEKMWYKGNLEVVLCRVHGKGLKDGLFEVYKDSSVIQVIGQLLDHKHCQLYVKHKTDPHPNPKAFQQHKATKAATEEGDEATEGGALGRKGVDVVVDRAAKESEDNSSGSDSDFAFGDVPADLSEEDDLELQDIRSQVQIAKGLVQAVVELLPHIEHRMCARYIYANWSGSRKGPKIQSFYMNEMFLEAHGKVMEPVRDPKFWDRTNMHEPPIPLVLKKKKCRPKKLRRRTVLETTVGKDGVEQMSCKGTTNTCNLCRQPGHNKRRCNLRGKDNIEPAVCGSANPIPTVQESSRPESVGELIVAREADESR</sequence>
<proteinExistence type="predicted"/>
<organism evidence="3 4">
    <name type="scientific">Punica granatum</name>
    <name type="common">Pomegranate</name>
    <dbReference type="NCBI Taxonomy" id="22663"/>
    <lineage>
        <taxon>Eukaryota</taxon>
        <taxon>Viridiplantae</taxon>
        <taxon>Streptophyta</taxon>
        <taxon>Embryophyta</taxon>
        <taxon>Tracheophyta</taxon>
        <taxon>Spermatophyta</taxon>
        <taxon>Magnoliopsida</taxon>
        <taxon>eudicotyledons</taxon>
        <taxon>Gunneridae</taxon>
        <taxon>Pentapetalae</taxon>
        <taxon>rosids</taxon>
        <taxon>malvids</taxon>
        <taxon>Myrtales</taxon>
        <taxon>Lythraceae</taxon>
        <taxon>Punica</taxon>
    </lineage>
</organism>
<name>A0A2I0HW61_PUNGR</name>
<reference evidence="3 4" key="1">
    <citation type="submission" date="2017-11" db="EMBL/GenBank/DDBJ databases">
        <title>De-novo sequencing of pomegranate (Punica granatum L.) genome.</title>
        <authorList>
            <person name="Akparov Z."/>
            <person name="Amiraslanov A."/>
            <person name="Hajiyeva S."/>
            <person name="Abbasov M."/>
            <person name="Kaur K."/>
            <person name="Hamwieh A."/>
            <person name="Solovyev V."/>
            <person name="Salamov A."/>
            <person name="Braich B."/>
            <person name="Kosarev P."/>
            <person name="Mahmoud A."/>
            <person name="Hajiyev E."/>
            <person name="Babayeva S."/>
            <person name="Izzatullayeva V."/>
            <person name="Mammadov A."/>
            <person name="Mammadov A."/>
            <person name="Sharifova S."/>
            <person name="Ojaghi J."/>
            <person name="Eynullazada K."/>
            <person name="Bayramov B."/>
            <person name="Abdulazimova A."/>
            <person name="Shahmuradov I."/>
        </authorList>
    </citation>
    <scope>NUCLEOTIDE SEQUENCE [LARGE SCALE GENOMIC DNA]</scope>
    <source>
        <strain evidence="4">cv. AG2017</strain>
        <tissue evidence="3">Leaf</tissue>
    </source>
</reference>
<comment type="caution">
    <text evidence="3">The sequence shown here is derived from an EMBL/GenBank/DDBJ whole genome shotgun (WGS) entry which is preliminary data.</text>
</comment>
<evidence type="ECO:0000313" key="4">
    <source>
        <dbReference type="Proteomes" id="UP000233551"/>
    </source>
</evidence>
<feature type="domain" description="PB1-like" evidence="2">
    <location>
        <begin position="12"/>
        <end position="108"/>
    </location>
</feature>
<keyword evidence="4" id="KW-1185">Reference proteome</keyword>
<evidence type="ECO:0000256" key="1">
    <source>
        <dbReference type="SAM" id="MobiDB-lite"/>
    </source>
</evidence>
<dbReference type="Proteomes" id="UP000233551">
    <property type="component" value="Unassembled WGS sequence"/>
</dbReference>
<protein>
    <recommendedName>
        <fullName evidence="2">PB1-like domain-containing protein</fullName>
    </recommendedName>
</protein>
<accession>A0A2I0HW61</accession>
<evidence type="ECO:0000259" key="2">
    <source>
        <dbReference type="Pfam" id="PF26130"/>
    </source>
</evidence>
<dbReference type="InterPro" id="IPR058594">
    <property type="entry name" value="PB1-like_dom_pln"/>
</dbReference>